<evidence type="ECO:0000313" key="2">
    <source>
        <dbReference type="Proteomes" id="UP000177481"/>
    </source>
</evidence>
<name>A0A1F5EA80_9BACT</name>
<evidence type="ECO:0000313" key="1">
    <source>
        <dbReference type="EMBL" id="OGD64302.1"/>
    </source>
</evidence>
<reference evidence="1 2" key="1">
    <citation type="journal article" date="2016" name="Nat. Commun.">
        <title>Thousands of microbial genomes shed light on interconnected biogeochemical processes in an aquifer system.</title>
        <authorList>
            <person name="Anantharaman K."/>
            <person name="Brown C.T."/>
            <person name="Hug L.A."/>
            <person name="Sharon I."/>
            <person name="Castelle C.J."/>
            <person name="Probst A.J."/>
            <person name="Thomas B.C."/>
            <person name="Singh A."/>
            <person name="Wilkins M.J."/>
            <person name="Karaoz U."/>
            <person name="Brodie E.L."/>
            <person name="Williams K.H."/>
            <person name="Hubbard S.S."/>
            <person name="Banfield J.F."/>
        </authorList>
    </citation>
    <scope>NUCLEOTIDE SEQUENCE [LARGE SCALE GENOMIC DNA]</scope>
</reference>
<proteinExistence type="predicted"/>
<gene>
    <name evidence="1" type="ORF">A3A71_03995</name>
</gene>
<dbReference type="Gene3D" id="3.40.50.2300">
    <property type="match status" value="1"/>
</dbReference>
<dbReference type="AlphaFoldDB" id="A0A1F5EA80"/>
<accession>A0A1F5EA80</accession>
<protein>
    <submittedName>
        <fullName evidence="1">Uncharacterized protein</fullName>
    </submittedName>
</protein>
<sequence>MRILLFDDNRIHLAAAQAQLKNHDLTVVDTYDEAQRLLTPQCDYQKASVALKLQFGDFDPYRSDDEAKKAEYFTSVEAANEQATTYPNFDVVLTDLLVPASQQAQGPDGAQFMGQEMSVGIFIGLLAAVRAGAKYVAVFTDCSHHSHPASACFDAFNYDGGESAPTAFTVEGSKVLLSNTRNWVDRFDPQDLSKALEYEEYSKRSDTVRAKNWAALLAYLTG</sequence>
<dbReference type="EMBL" id="MEZX01000003">
    <property type="protein sequence ID" value="OGD64302.1"/>
    <property type="molecule type" value="Genomic_DNA"/>
</dbReference>
<dbReference type="Proteomes" id="UP000177481">
    <property type="component" value="Unassembled WGS sequence"/>
</dbReference>
<comment type="caution">
    <text evidence="1">The sequence shown here is derived from an EMBL/GenBank/DDBJ whole genome shotgun (WGS) entry which is preliminary data.</text>
</comment>
<organism evidence="1 2">
    <name type="scientific">Candidatus Berkelbacteria bacterium RIFCSPLOWO2_01_FULL_50_28</name>
    <dbReference type="NCBI Taxonomy" id="1797471"/>
    <lineage>
        <taxon>Bacteria</taxon>
        <taxon>Candidatus Berkelbacteria</taxon>
    </lineage>
</organism>